<dbReference type="InParanoid" id="G4T5Y0"/>
<dbReference type="PANTHER" id="PTHR13832">
    <property type="entry name" value="PROTEIN PHOSPHATASE 2C"/>
    <property type="match status" value="1"/>
</dbReference>
<dbReference type="OMA" id="FKGGSTC"/>
<dbReference type="FunCoup" id="G4T5Y0">
    <property type="interactions" value="40"/>
</dbReference>
<dbReference type="InterPro" id="IPR036457">
    <property type="entry name" value="PPM-type-like_dom_sf"/>
</dbReference>
<keyword evidence="3 4" id="KW-0904">Protein phosphatase</keyword>
<dbReference type="SMART" id="SM00332">
    <property type="entry name" value="PP2Cc"/>
    <property type="match status" value="1"/>
</dbReference>
<sequence length="378" mass="41625">MPNGKGAIRIPVDSPKVIGTASSRGSREYQEDAYTVSAIKLNPSILRRTAERENGAHAWDPPATDQFAYQVLFAGIYDGHGGTAVSHYLQENMHKVFENVDTRTVPDIVSAIKEYGGYFRRFKGGALEPWAQTGWDLDEHTEMNLTLEAYATLAFLRIDLDIAKTIPESADCGATASVAIIHSLDMPESPFYSADWLSVTVAHCGDTRGILCRSDGRTIPMTANHHADERGETSRLRRWGAAMVMDSFNELRFMGSLANTRCLGDIRFRQFGVTPEPEVHTHVAQGHTLSSMVLVSDGISGVLSDGEISDLVRSKAHIGPEASAKEVIDFAEEMGTDDNCSIIVIPLPAWSTKYKDLTKDLREYRLSGAANSSRQRRM</sequence>
<evidence type="ECO:0000313" key="7">
    <source>
        <dbReference type="Proteomes" id="UP000007148"/>
    </source>
</evidence>
<accession>G4T5Y0</accession>
<evidence type="ECO:0000256" key="1">
    <source>
        <dbReference type="ARBA" id="ARBA00022723"/>
    </source>
</evidence>
<dbReference type="STRING" id="1109443.G4T5Y0"/>
<gene>
    <name evidence="6" type="ORF">PIIN_00423</name>
</gene>
<dbReference type="PROSITE" id="PS01032">
    <property type="entry name" value="PPM_1"/>
    <property type="match status" value="1"/>
</dbReference>
<dbReference type="PROSITE" id="PS51746">
    <property type="entry name" value="PPM_2"/>
    <property type="match status" value="1"/>
</dbReference>
<protein>
    <submittedName>
        <fullName evidence="6">Related to protein phosphatase 2c</fullName>
    </submittedName>
</protein>
<dbReference type="Proteomes" id="UP000007148">
    <property type="component" value="Unassembled WGS sequence"/>
</dbReference>
<dbReference type="InterPro" id="IPR015655">
    <property type="entry name" value="PP2C"/>
</dbReference>
<name>G4T5Y0_SERID</name>
<dbReference type="SUPFAM" id="SSF81606">
    <property type="entry name" value="PP2C-like"/>
    <property type="match status" value="1"/>
</dbReference>
<proteinExistence type="inferred from homology"/>
<dbReference type="eggNOG" id="KOG0698">
    <property type="taxonomic scope" value="Eukaryota"/>
</dbReference>
<dbReference type="InterPro" id="IPR001932">
    <property type="entry name" value="PPM-type_phosphatase-like_dom"/>
</dbReference>
<dbReference type="PANTHER" id="PTHR13832:SF589">
    <property type="entry name" value="[PYRUVATE DEHYDROGENASE [ACETYL-TRANSFERRING]]-PHOSPHATASE 2, MITOCHONDRIAL"/>
    <property type="match status" value="1"/>
</dbReference>
<reference evidence="6 7" key="1">
    <citation type="journal article" date="2011" name="PLoS Pathog.">
        <title>Endophytic Life Strategies Decoded by Genome and Transcriptome Analyses of the Mutualistic Root Symbiont Piriformospora indica.</title>
        <authorList>
            <person name="Zuccaro A."/>
            <person name="Lahrmann U."/>
            <person name="Guldener U."/>
            <person name="Langen G."/>
            <person name="Pfiffi S."/>
            <person name="Biedenkopf D."/>
            <person name="Wong P."/>
            <person name="Samans B."/>
            <person name="Grimm C."/>
            <person name="Basiewicz M."/>
            <person name="Murat C."/>
            <person name="Martin F."/>
            <person name="Kogel K.H."/>
        </authorList>
    </citation>
    <scope>NUCLEOTIDE SEQUENCE [LARGE SCALE GENOMIC DNA]</scope>
    <source>
        <strain evidence="6 7">DSM 11827</strain>
    </source>
</reference>
<keyword evidence="7" id="KW-1185">Reference proteome</keyword>
<dbReference type="EMBL" id="CAFZ01000005">
    <property type="protein sequence ID" value="CCA66742.1"/>
    <property type="molecule type" value="Genomic_DNA"/>
</dbReference>
<keyword evidence="2 4" id="KW-0378">Hydrolase</keyword>
<evidence type="ECO:0000313" key="6">
    <source>
        <dbReference type="EMBL" id="CCA66742.1"/>
    </source>
</evidence>
<dbReference type="Gene3D" id="3.60.40.10">
    <property type="entry name" value="PPM-type phosphatase domain"/>
    <property type="match status" value="1"/>
</dbReference>
<comment type="caution">
    <text evidence="6">The sequence shown here is derived from an EMBL/GenBank/DDBJ whole genome shotgun (WGS) entry which is preliminary data.</text>
</comment>
<dbReference type="AlphaFoldDB" id="G4T5Y0"/>
<evidence type="ECO:0000256" key="2">
    <source>
        <dbReference type="ARBA" id="ARBA00022801"/>
    </source>
</evidence>
<feature type="domain" description="PPM-type phosphatase" evidence="5">
    <location>
        <begin position="48"/>
        <end position="347"/>
    </location>
</feature>
<evidence type="ECO:0000256" key="3">
    <source>
        <dbReference type="ARBA" id="ARBA00022912"/>
    </source>
</evidence>
<comment type="similarity">
    <text evidence="4">Belongs to the PP2C family.</text>
</comment>
<dbReference type="Pfam" id="PF00481">
    <property type="entry name" value="PP2C"/>
    <property type="match status" value="1"/>
</dbReference>
<dbReference type="InterPro" id="IPR000222">
    <property type="entry name" value="PP2C_BS"/>
</dbReference>
<dbReference type="HOGENOM" id="CLU_021251_1_0_1"/>
<dbReference type="GO" id="GO:0046872">
    <property type="term" value="F:metal ion binding"/>
    <property type="evidence" value="ECO:0007669"/>
    <property type="project" value="UniProtKB-KW"/>
</dbReference>
<dbReference type="CDD" id="cd00143">
    <property type="entry name" value="PP2Cc"/>
    <property type="match status" value="1"/>
</dbReference>
<keyword evidence="1" id="KW-0479">Metal-binding</keyword>
<evidence type="ECO:0000256" key="4">
    <source>
        <dbReference type="RuleBase" id="RU003465"/>
    </source>
</evidence>
<organism evidence="6 7">
    <name type="scientific">Serendipita indica (strain DSM 11827)</name>
    <name type="common">Root endophyte fungus</name>
    <name type="synonym">Piriformospora indica</name>
    <dbReference type="NCBI Taxonomy" id="1109443"/>
    <lineage>
        <taxon>Eukaryota</taxon>
        <taxon>Fungi</taxon>
        <taxon>Dikarya</taxon>
        <taxon>Basidiomycota</taxon>
        <taxon>Agaricomycotina</taxon>
        <taxon>Agaricomycetes</taxon>
        <taxon>Sebacinales</taxon>
        <taxon>Serendipitaceae</taxon>
        <taxon>Serendipita</taxon>
    </lineage>
</organism>
<dbReference type="OrthoDB" id="416093at2759"/>
<evidence type="ECO:0000259" key="5">
    <source>
        <dbReference type="PROSITE" id="PS51746"/>
    </source>
</evidence>
<dbReference type="GO" id="GO:0004722">
    <property type="term" value="F:protein serine/threonine phosphatase activity"/>
    <property type="evidence" value="ECO:0007669"/>
    <property type="project" value="InterPro"/>
</dbReference>